<sequence length="203" mass="22675">MDEASVWGVLKGYVNHAWDTHGQDWPDQVIGKIENLEKTVGKLEEGFQFAATNIAATNSDIKTLQETVDSTTEIETRLETMGAQIAATTDAQIAATNSKVENLQKFATIAHENITQGKEQLAKLEKTLKLQNTALELLPKVSLVKALSQRLDKIEQQLESHSQIEQELGRLKGRNEILERELKLAEQTNKLLSTQLESQQDQV</sequence>
<dbReference type="Proteomes" id="UP001190700">
    <property type="component" value="Unassembled WGS sequence"/>
</dbReference>
<proteinExistence type="predicted"/>
<organism evidence="2 4">
    <name type="scientific">Cymbomonas tetramitiformis</name>
    <dbReference type="NCBI Taxonomy" id="36881"/>
    <lineage>
        <taxon>Eukaryota</taxon>
        <taxon>Viridiplantae</taxon>
        <taxon>Chlorophyta</taxon>
        <taxon>Pyramimonadophyceae</taxon>
        <taxon>Pyramimonadales</taxon>
        <taxon>Pyramimonadaceae</taxon>
        <taxon>Cymbomonas</taxon>
    </lineage>
</organism>
<accession>A0AAE0C3F4</accession>
<protein>
    <submittedName>
        <fullName evidence="2">Uncharacterized protein</fullName>
    </submittedName>
</protein>
<comment type="caution">
    <text evidence="2">The sequence shown here is derived from an EMBL/GenBank/DDBJ whole genome shotgun (WGS) entry which is preliminary data.</text>
</comment>
<evidence type="ECO:0000313" key="2">
    <source>
        <dbReference type="EMBL" id="KAK3246690.1"/>
    </source>
</evidence>
<keyword evidence="4" id="KW-1185">Reference proteome</keyword>
<reference evidence="2 4" key="1">
    <citation type="journal article" date="2015" name="Genome Biol. Evol.">
        <title>Comparative Genomics of a Bacterivorous Green Alga Reveals Evolutionary Causalities and Consequences of Phago-Mixotrophic Mode of Nutrition.</title>
        <authorList>
            <person name="Burns J.A."/>
            <person name="Paasch A."/>
            <person name="Narechania A."/>
            <person name="Kim E."/>
        </authorList>
    </citation>
    <scope>NUCLEOTIDE SEQUENCE [LARGE SCALE GENOMIC DNA]</scope>
    <source>
        <strain evidence="2">PLY_AMNH</strain>
    </source>
</reference>
<evidence type="ECO:0000313" key="3">
    <source>
        <dbReference type="EMBL" id="KAK3277473.1"/>
    </source>
</evidence>
<dbReference type="EMBL" id="LGRX02029567">
    <property type="protein sequence ID" value="KAK3246690.1"/>
    <property type="molecule type" value="Genomic_DNA"/>
</dbReference>
<gene>
    <name evidence="3" type="ORF">CYMTET_14523</name>
    <name evidence="2" type="ORF">CYMTET_43781</name>
</gene>
<evidence type="ECO:0000256" key="1">
    <source>
        <dbReference type="SAM" id="Coils"/>
    </source>
</evidence>
<feature type="coiled-coil region" evidence="1">
    <location>
        <begin position="144"/>
        <end position="202"/>
    </location>
</feature>
<reference evidence="2" key="2">
    <citation type="submission" date="2023-06" db="EMBL/GenBank/DDBJ databases">
        <title>Long-read-based genome assembly of the green algal bacterivore Cymbomonas tetramitiformis.</title>
        <authorList>
            <person name="Gyaltshen Y."/>
            <person name="Rozenberg A."/>
            <person name="Paasch A."/>
            <person name="Burns J.A."/>
            <person name="Warring S."/>
            <person name="Larson R."/>
            <person name="Maurer-Alcala X."/>
            <person name="Dacks J."/>
            <person name="Kim E."/>
        </authorList>
    </citation>
    <scope>NUCLEOTIDE SEQUENCE</scope>
    <source>
        <strain evidence="2">PLY_AMNH</strain>
    </source>
</reference>
<keyword evidence="1" id="KW-0175">Coiled coil</keyword>
<evidence type="ECO:0000313" key="4">
    <source>
        <dbReference type="Proteomes" id="UP001190700"/>
    </source>
</evidence>
<name>A0AAE0C3F4_9CHLO</name>
<dbReference type="AlphaFoldDB" id="A0AAE0C3F4"/>
<dbReference type="EMBL" id="LGRX02006090">
    <property type="protein sequence ID" value="KAK3277473.1"/>
    <property type="molecule type" value="Genomic_DNA"/>
</dbReference>